<evidence type="ECO:0000313" key="3">
    <source>
        <dbReference type="WBParaSite" id="SCUD_0001799101-mRNA-1"/>
    </source>
</evidence>
<accession>A0A183KSF1</accession>
<protein>
    <submittedName>
        <fullName evidence="1 3">Uncharacterized protein</fullName>
    </submittedName>
</protein>
<reference evidence="3" key="1">
    <citation type="submission" date="2016-06" db="UniProtKB">
        <authorList>
            <consortium name="WormBaseParasite"/>
        </authorList>
    </citation>
    <scope>IDENTIFICATION</scope>
</reference>
<keyword evidence="2" id="KW-1185">Reference proteome</keyword>
<reference evidence="1 2" key="2">
    <citation type="submission" date="2018-11" db="EMBL/GenBank/DDBJ databases">
        <authorList>
            <consortium name="Pathogen Informatics"/>
        </authorList>
    </citation>
    <scope>NUCLEOTIDE SEQUENCE [LARGE SCALE GENOMIC DNA]</scope>
    <source>
        <strain evidence="1">Dakar</strain>
        <strain evidence="2">Dakar, Senegal</strain>
    </source>
</reference>
<organism evidence="3">
    <name type="scientific">Schistosoma curassoni</name>
    <dbReference type="NCBI Taxonomy" id="6186"/>
    <lineage>
        <taxon>Eukaryota</taxon>
        <taxon>Metazoa</taxon>
        <taxon>Spiralia</taxon>
        <taxon>Lophotrochozoa</taxon>
        <taxon>Platyhelminthes</taxon>
        <taxon>Trematoda</taxon>
        <taxon>Digenea</taxon>
        <taxon>Strigeidida</taxon>
        <taxon>Schistosomatoidea</taxon>
        <taxon>Schistosomatidae</taxon>
        <taxon>Schistosoma</taxon>
    </lineage>
</organism>
<evidence type="ECO:0000313" key="2">
    <source>
        <dbReference type="Proteomes" id="UP000279833"/>
    </source>
</evidence>
<dbReference type="AlphaFoldDB" id="A0A183KSF1"/>
<name>A0A183KSF1_9TREM</name>
<sequence length="48" mass="5453">MKLVRQILFASANNLATSLTRRIFSTRSSSLNPKFLFKPERILSPSNT</sequence>
<dbReference type="EMBL" id="UZAK01040481">
    <property type="protein sequence ID" value="VDP64658.1"/>
    <property type="molecule type" value="Genomic_DNA"/>
</dbReference>
<proteinExistence type="predicted"/>
<dbReference type="WBParaSite" id="SCUD_0001799101-mRNA-1">
    <property type="protein sequence ID" value="SCUD_0001799101-mRNA-1"/>
    <property type="gene ID" value="SCUD_0001799101"/>
</dbReference>
<gene>
    <name evidence="1" type="ORF">SCUD_LOCUS17990</name>
</gene>
<evidence type="ECO:0000313" key="1">
    <source>
        <dbReference type="EMBL" id="VDP64658.1"/>
    </source>
</evidence>
<dbReference type="Proteomes" id="UP000279833">
    <property type="component" value="Unassembled WGS sequence"/>
</dbReference>